<reference evidence="1 2" key="1">
    <citation type="submission" date="2024-01" db="EMBL/GenBank/DDBJ databases">
        <title>Genome assemblies of Stephania.</title>
        <authorList>
            <person name="Yang L."/>
        </authorList>
    </citation>
    <scope>NUCLEOTIDE SEQUENCE [LARGE SCALE GENOMIC DNA]</scope>
    <source>
        <strain evidence="1">JXDWG</strain>
        <tissue evidence="1">Leaf</tissue>
    </source>
</reference>
<evidence type="ECO:0000313" key="1">
    <source>
        <dbReference type="EMBL" id="KAK9140792.1"/>
    </source>
</evidence>
<protein>
    <submittedName>
        <fullName evidence="1">Uncharacterized protein</fullName>
    </submittedName>
</protein>
<name>A0AAP0JXK1_9MAGN</name>
<dbReference type="Proteomes" id="UP001419268">
    <property type="component" value="Unassembled WGS sequence"/>
</dbReference>
<dbReference type="EMBL" id="JBBNAG010000004">
    <property type="protein sequence ID" value="KAK9140792.1"/>
    <property type="molecule type" value="Genomic_DNA"/>
</dbReference>
<evidence type="ECO:0000313" key="2">
    <source>
        <dbReference type="Proteomes" id="UP001419268"/>
    </source>
</evidence>
<keyword evidence="2" id="KW-1185">Reference proteome</keyword>
<accession>A0AAP0JXK1</accession>
<proteinExistence type="predicted"/>
<sequence>MYVNANTLNPQNQQYNHLELQLKREYIAIKLTVAYMYYFESSKQGDQIKKR</sequence>
<dbReference type="AlphaFoldDB" id="A0AAP0JXK1"/>
<comment type="caution">
    <text evidence="1">The sequence shown here is derived from an EMBL/GenBank/DDBJ whole genome shotgun (WGS) entry which is preliminary data.</text>
</comment>
<gene>
    <name evidence="1" type="ORF">Scep_010473</name>
</gene>
<organism evidence="1 2">
    <name type="scientific">Stephania cephalantha</name>
    <dbReference type="NCBI Taxonomy" id="152367"/>
    <lineage>
        <taxon>Eukaryota</taxon>
        <taxon>Viridiplantae</taxon>
        <taxon>Streptophyta</taxon>
        <taxon>Embryophyta</taxon>
        <taxon>Tracheophyta</taxon>
        <taxon>Spermatophyta</taxon>
        <taxon>Magnoliopsida</taxon>
        <taxon>Ranunculales</taxon>
        <taxon>Menispermaceae</taxon>
        <taxon>Menispermoideae</taxon>
        <taxon>Cissampelideae</taxon>
        <taxon>Stephania</taxon>
    </lineage>
</organism>